<accession>A0ABV2TBY6</accession>
<dbReference type="PANTHER" id="PTHR33990:SF1">
    <property type="entry name" value="PROTEIN YJDN"/>
    <property type="match status" value="1"/>
</dbReference>
<evidence type="ECO:0000313" key="3">
    <source>
        <dbReference type="Proteomes" id="UP001549749"/>
    </source>
</evidence>
<dbReference type="PANTHER" id="PTHR33990">
    <property type="entry name" value="PROTEIN YJDN-RELATED"/>
    <property type="match status" value="1"/>
</dbReference>
<dbReference type="SUPFAM" id="SSF54593">
    <property type="entry name" value="Glyoxalase/Bleomycin resistance protein/Dihydroxybiphenyl dioxygenase"/>
    <property type="match status" value="1"/>
</dbReference>
<name>A0ABV2TBY6_9BACT</name>
<protein>
    <submittedName>
        <fullName evidence="2">VOC family protein</fullName>
    </submittedName>
</protein>
<evidence type="ECO:0000259" key="1">
    <source>
        <dbReference type="Pfam" id="PF00903"/>
    </source>
</evidence>
<dbReference type="InterPro" id="IPR028973">
    <property type="entry name" value="PhnB-like"/>
</dbReference>
<proteinExistence type="predicted"/>
<feature type="domain" description="Glyoxalase/fosfomycin resistance/dioxygenase" evidence="1">
    <location>
        <begin position="10"/>
        <end position="134"/>
    </location>
</feature>
<dbReference type="Pfam" id="PF00903">
    <property type="entry name" value="Glyoxalase"/>
    <property type="match status" value="1"/>
</dbReference>
<dbReference type="InterPro" id="IPR004360">
    <property type="entry name" value="Glyas_Fos-R_dOase_dom"/>
</dbReference>
<dbReference type="Proteomes" id="UP001549749">
    <property type="component" value="Unassembled WGS sequence"/>
</dbReference>
<dbReference type="CDD" id="cd06588">
    <property type="entry name" value="PhnB_like"/>
    <property type="match status" value="1"/>
</dbReference>
<organism evidence="2 3">
    <name type="scientific">Chitinophaga defluvii</name>
    <dbReference type="NCBI Taxonomy" id="3163343"/>
    <lineage>
        <taxon>Bacteria</taxon>
        <taxon>Pseudomonadati</taxon>
        <taxon>Bacteroidota</taxon>
        <taxon>Chitinophagia</taxon>
        <taxon>Chitinophagales</taxon>
        <taxon>Chitinophagaceae</taxon>
        <taxon>Chitinophaga</taxon>
    </lineage>
</organism>
<dbReference type="RefSeq" id="WP_354663082.1">
    <property type="nucleotide sequence ID" value="NZ_JBEXAC010000002.1"/>
</dbReference>
<reference evidence="2 3" key="1">
    <citation type="submission" date="2024-06" db="EMBL/GenBank/DDBJ databases">
        <title>Chitinophaga defluvii sp. nov., isolated from municipal sewage.</title>
        <authorList>
            <person name="Zhang L."/>
        </authorList>
    </citation>
    <scope>NUCLEOTIDE SEQUENCE [LARGE SCALE GENOMIC DNA]</scope>
    <source>
        <strain evidence="2 3">H8</strain>
    </source>
</reference>
<dbReference type="Gene3D" id="3.10.180.10">
    <property type="entry name" value="2,3-Dihydroxybiphenyl 1,2-Dioxygenase, domain 1"/>
    <property type="match status" value="1"/>
</dbReference>
<keyword evidence="3" id="KW-1185">Reference proteome</keyword>
<evidence type="ECO:0000313" key="2">
    <source>
        <dbReference type="EMBL" id="MET7000523.1"/>
    </source>
</evidence>
<gene>
    <name evidence="2" type="ORF">ABR189_24235</name>
</gene>
<dbReference type="EMBL" id="JBEXAC010000002">
    <property type="protein sequence ID" value="MET7000523.1"/>
    <property type="molecule type" value="Genomic_DNA"/>
</dbReference>
<dbReference type="InterPro" id="IPR029068">
    <property type="entry name" value="Glyas_Bleomycin-R_OHBP_Dase"/>
</dbReference>
<comment type="caution">
    <text evidence="2">The sequence shown here is derived from an EMBL/GenBank/DDBJ whole genome shotgun (WGS) entry which is preliminary data.</text>
</comment>
<sequence length="142" mass="15524">MASVNPYLNFNDTCEAAFNHYKSVFGGEFLTISRFSDSPAEYQGAPEEANKIMHVALPIGNNTILMGSDCPASWGRVSQGNSLSIAYNPDSEAAAKKAFEGLAAGGKVTMPLEKTFWGAYFGMVIDQFGVNWMINYTYEQPK</sequence>